<dbReference type="GO" id="GO:0032039">
    <property type="term" value="C:integrator complex"/>
    <property type="evidence" value="ECO:0007669"/>
    <property type="project" value="InterPro"/>
</dbReference>
<dbReference type="PANTHER" id="PTHR31697:SF2">
    <property type="entry name" value="INTEGRATOR COMPLEX SUBUNIT 5"/>
    <property type="match status" value="1"/>
</dbReference>
<dbReference type="PANTHER" id="PTHR31697">
    <property type="entry name" value="INTEGRATOR COMPLEX SUBUNIT 5"/>
    <property type="match status" value="1"/>
</dbReference>
<dbReference type="AlphaFoldDB" id="A0A1B0DPW1"/>
<evidence type="ECO:0000313" key="3">
    <source>
        <dbReference type="Proteomes" id="UP000092462"/>
    </source>
</evidence>
<dbReference type="EMBL" id="AJVK01018647">
    <property type="status" value="NOT_ANNOTATED_CDS"/>
    <property type="molecule type" value="Genomic_DNA"/>
</dbReference>
<dbReference type="InterPro" id="IPR040316">
    <property type="entry name" value="INTS5"/>
</dbReference>
<dbReference type="Proteomes" id="UP000092462">
    <property type="component" value="Unassembled WGS sequence"/>
</dbReference>
<evidence type="ECO:0000313" key="2">
    <source>
        <dbReference type="EnsemblMetazoa" id="PPAI010551-PA"/>
    </source>
</evidence>
<dbReference type="EnsemblMetazoa" id="PPAI010551-RA">
    <property type="protein sequence ID" value="PPAI010551-PA"/>
    <property type="gene ID" value="PPAI010551"/>
</dbReference>
<dbReference type="Pfam" id="PF14838">
    <property type="entry name" value="INTS5_C"/>
    <property type="match status" value="1"/>
</dbReference>
<evidence type="ECO:0000259" key="1">
    <source>
        <dbReference type="Pfam" id="PF14838"/>
    </source>
</evidence>
<reference evidence="2" key="1">
    <citation type="submission" date="2022-08" db="UniProtKB">
        <authorList>
            <consortium name="EnsemblMetazoa"/>
        </authorList>
    </citation>
    <scope>IDENTIFICATION</scope>
    <source>
        <strain evidence="2">Israel</strain>
    </source>
</reference>
<organism evidence="2 3">
    <name type="scientific">Phlebotomus papatasi</name>
    <name type="common">Sandfly</name>
    <dbReference type="NCBI Taxonomy" id="29031"/>
    <lineage>
        <taxon>Eukaryota</taxon>
        <taxon>Metazoa</taxon>
        <taxon>Ecdysozoa</taxon>
        <taxon>Arthropoda</taxon>
        <taxon>Hexapoda</taxon>
        <taxon>Insecta</taxon>
        <taxon>Pterygota</taxon>
        <taxon>Neoptera</taxon>
        <taxon>Endopterygota</taxon>
        <taxon>Diptera</taxon>
        <taxon>Nematocera</taxon>
        <taxon>Psychodoidea</taxon>
        <taxon>Psychodidae</taxon>
        <taxon>Phlebotomus</taxon>
        <taxon>Phlebotomus</taxon>
    </lineage>
</organism>
<accession>A0A1B0DPW1</accession>
<dbReference type="VEuPathDB" id="VectorBase:PPAPM1_004885"/>
<name>A0A1B0DPW1_PHLPP</name>
<proteinExistence type="predicted"/>
<sequence length="731" mass="83002">MAHERDLNIALREMFQAVLYPPTQGSLPPNLHTIPYLIHLSRMSDILLQPITNVFLDIFRESLIPNLVYQSMHFPPNFNVREIFILLTELVTQVGHNGTIILLTLARMAETYTWCHELLEHILQKLEMTILDDRKCPLLINLMTEPSQKILWSSCKSHNLIEQQTVVRLILLLSSRTPYIYHYTIAELLTTSSEDNPNGLGALARILGGSLGTQEYPSVDGGLEISLEAISIANKRRTLDDFNQNVIILKNLHHLVTFEKSGESVHLKNSPMSNAIQKNAPKLLSILFNLLNHIIPDIEEGIPFKLTSDAEEPEEKKPRSDKEFLNKVKSKALGAIKEQIHLIVTLLDELGIGGKDSLLGMVEILKMAQMTVKYFFWNITEQDSAVRLKAMNRCFNLLTRQCSCRKAARTAALRDLLDGALFSYRNLFGAYTYPQQNETARDECLMILNQKQTFSAITSRISLHAGIIGNGLKAEVKSPDQPQSQIQKLLLDAIMACCQDPEHTNVIDGFSTVSLLLVEMISPDIMYNGFPWPDEEFTKVTMERDLQIRRIFNNSPILWSILGLVGTYRPALCYASVLLRALCATVLNQWRAKSVEKPFQSVNNPELIFVTLKLLEVMALGQLLPPPLSYLHVVIEYFEPFEVVLLLKDCVWNYMKDHVPSPCLFKFDSTGFHWRNPETAKPPAQFIDPLRFIMLKRLPLLGSLYHQMFVLPELVNNGSETNREADSSNLI</sequence>
<dbReference type="GO" id="GO:0034472">
    <property type="term" value="P:snRNA 3'-end processing"/>
    <property type="evidence" value="ECO:0007669"/>
    <property type="project" value="TreeGrafter"/>
</dbReference>
<feature type="domain" description="Integrator complex subunit 5 C-terminal" evidence="1">
    <location>
        <begin position="3"/>
        <end position="696"/>
    </location>
</feature>
<dbReference type="VEuPathDB" id="VectorBase:PPAI010551"/>
<dbReference type="EMBL" id="AJVK01018648">
    <property type="status" value="NOT_ANNOTATED_CDS"/>
    <property type="molecule type" value="Genomic_DNA"/>
</dbReference>
<dbReference type="InterPro" id="IPR029444">
    <property type="entry name" value="INTS5_C"/>
</dbReference>
<keyword evidence="3" id="KW-1185">Reference proteome</keyword>
<protein>
    <recommendedName>
        <fullName evidence="1">Integrator complex subunit 5 C-terminal domain-containing protein</fullName>
    </recommendedName>
</protein>